<dbReference type="EMBL" id="JBBPBN010000002">
    <property type="protein sequence ID" value="KAK9045010.1"/>
    <property type="molecule type" value="Genomic_DNA"/>
</dbReference>
<evidence type="ECO:0000313" key="1">
    <source>
        <dbReference type="EMBL" id="KAK9045010.1"/>
    </source>
</evidence>
<dbReference type="Proteomes" id="UP001396334">
    <property type="component" value="Unassembled WGS sequence"/>
</dbReference>
<comment type="caution">
    <text evidence="1">The sequence shown here is derived from an EMBL/GenBank/DDBJ whole genome shotgun (WGS) entry which is preliminary data.</text>
</comment>
<organism evidence="1 2">
    <name type="scientific">Hibiscus sabdariffa</name>
    <name type="common">roselle</name>
    <dbReference type="NCBI Taxonomy" id="183260"/>
    <lineage>
        <taxon>Eukaryota</taxon>
        <taxon>Viridiplantae</taxon>
        <taxon>Streptophyta</taxon>
        <taxon>Embryophyta</taxon>
        <taxon>Tracheophyta</taxon>
        <taxon>Spermatophyta</taxon>
        <taxon>Magnoliopsida</taxon>
        <taxon>eudicotyledons</taxon>
        <taxon>Gunneridae</taxon>
        <taxon>Pentapetalae</taxon>
        <taxon>rosids</taxon>
        <taxon>malvids</taxon>
        <taxon>Malvales</taxon>
        <taxon>Malvaceae</taxon>
        <taxon>Malvoideae</taxon>
        <taxon>Hibiscus</taxon>
    </lineage>
</organism>
<accession>A0ABR2U5S6</accession>
<gene>
    <name evidence="1" type="ORF">V6N11_058900</name>
</gene>
<name>A0ABR2U5S6_9ROSI</name>
<evidence type="ECO:0000313" key="2">
    <source>
        <dbReference type="Proteomes" id="UP001396334"/>
    </source>
</evidence>
<keyword evidence="2" id="KW-1185">Reference proteome</keyword>
<proteinExistence type="predicted"/>
<reference evidence="1 2" key="1">
    <citation type="journal article" date="2024" name="G3 (Bethesda)">
        <title>Genome assembly of Hibiscus sabdariffa L. provides insights into metabolisms of medicinal natural products.</title>
        <authorList>
            <person name="Kim T."/>
        </authorList>
    </citation>
    <scope>NUCLEOTIDE SEQUENCE [LARGE SCALE GENOMIC DNA]</scope>
    <source>
        <strain evidence="1">TK-2024</strain>
        <tissue evidence="1">Old leaves</tissue>
    </source>
</reference>
<sequence>MVVKVAATAARLQWSQPNLPHPPSFSQALASAISSPFLPRRCCSDDALFLMTVQILNRSALFGSSSTNIQHSSLRPHATGAWSFLQ</sequence>
<protein>
    <submittedName>
        <fullName evidence="1">Uncharacterized protein</fullName>
    </submittedName>
</protein>